<proteinExistence type="predicted"/>
<dbReference type="EMBL" id="UZAU01000018">
    <property type="status" value="NOT_ANNOTATED_CDS"/>
    <property type="molecule type" value="Genomic_DNA"/>
</dbReference>
<evidence type="ECO:0000313" key="2">
    <source>
        <dbReference type="EnsemblPlants" id="cds.evm.model.01.630"/>
    </source>
</evidence>
<dbReference type="PROSITE" id="PS50076">
    <property type="entry name" value="DNAJ_2"/>
    <property type="match status" value="1"/>
</dbReference>
<dbReference type="InterPro" id="IPR036869">
    <property type="entry name" value="J_dom_sf"/>
</dbReference>
<dbReference type="GO" id="GO:0051082">
    <property type="term" value="F:unfolded protein binding"/>
    <property type="evidence" value="ECO:0007669"/>
    <property type="project" value="TreeGrafter"/>
</dbReference>
<dbReference type="PANTHER" id="PTHR43948">
    <property type="entry name" value="DNAJ HOMOLOG SUBFAMILY B"/>
    <property type="match status" value="1"/>
</dbReference>
<reference evidence="2" key="1">
    <citation type="submission" date="2018-11" db="EMBL/GenBank/DDBJ databases">
        <authorList>
            <person name="Grassa J C."/>
        </authorList>
    </citation>
    <scope>NUCLEOTIDE SEQUENCE [LARGE SCALE GENOMIC DNA]</scope>
</reference>
<organism evidence="2 3">
    <name type="scientific">Cannabis sativa</name>
    <name type="common">Hemp</name>
    <name type="synonym">Marijuana</name>
    <dbReference type="NCBI Taxonomy" id="3483"/>
    <lineage>
        <taxon>Eukaryota</taxon>
        <taxon>Viridiplantae</taxon>
        <taxon>Streptophyta</taxon>
        <taxon>Embryophyta</taxon>
        <taxon>Tracheophyta</taxon>
        <taxon>Spermatophyta</taxon>
        <taxon>Magnoliopsida</taxon>
        <taxon>eudicotyledons</taxon>
        <taxon>Gunneridae</taxon>
        <taxon>Pentapetalae</taxon>
        <taxon>rosids</taxon>
        <taxon>fabids</taxon>
        <taxon>Rosales</taxon>
        <taxon>Cannabaceae</taxon>
        <taxon>Cannabis</taxon>
    </lineage>
</organism>
<reference evidence="2" key="2">
    <citation type="submission" date="2021-03" db="UniProtKB">
        <authorList>
            <consortium name="EnsemblPlants"/>
        </authorList>
    </citation>
    <scope>IDENTIFICATION</scope>
</reference>
<dbReference type="GO" id="GO:0051087">
    <property type="term" value="F:protein-folding chaperone binding"/>
    <property type="evidence" value="ECO:0007669"/>
    <property type="project" value="TreeGrafter"/>
</dbReference>
<dbReference type="AlphaFoldDB" id="A0A803NQ01"/>
<evidence type="ECO:0000313" key="3">
    <source>
        <dbReference type="Proteomes" id="UP000596661"/>
    </source>
</evidence>
<protein>
    <recommendedName>
        <fullName evidence="1">J domain-containing protein</fullName>
    </recommendedName>
</protein>
<feature type="domain" description="J" evidence="1">
    <location>
        <begin position="7"/>
        <end position="68"/>
    </location>
</feature>
<dbReference type="GO" id="GO:0005737">
    <property type="term" value="C:cytoplasm"/>
    <property type="evidence" value="ECO:0007669"/>
    <property type="project" value="TreeGrafter"/>
</dbReference>
<dbReference type="EnsemblPlants" id="evm.model.01.630">
    <property type="protein sequence ID" value="cds.evm.model.01.630"/>
    <property type="gene ID" value="evm.TU.01.630"/>
</dbReference>
<dbReference type="SMART" id="SM00271">
    <property type="entry name" value="DnaJ"/>
    <property type="match status" value="1"/>
</dbReference>
<dbReference type="InterPro" id="IPR001623">
    <property type="entry name" value="DnaJ_domain"/>
</dbReference>
<name>A0A803NQ01_CANSA</name>
<dbReference type="Pfam" id="PF00226">
    <property type="entry name" value="DnaJ"/>
    <property type="match status" value="1"/>
</dbReference>
<accession>A0A803NQ01</accession>
<sequence length="174" mass="19359">MEEKGERARILLGLSPNCEPNHSQLKAAYRRKVWESHPDLFPPHLKPLAESNFKSISEAYSFLLSPSPDVTLTRMLELKPLLKYGRCWRDVVIVSRTSNGKSYKDLDSVNLATKCGFIPKPQCAPQFSHNADNNIPNQGHGLWNPYAVSSRVGAANVNKKSINVATADKVTDEA</sequence>
<keyword evidence="3" id="KW-1185">Reference proteome</keyword>
<evidence type="ECO:0000259" key="1">
    <source>
        <dbReference type="PROSITE" id="PS50076"/>
    </source>
</evidence>
<dbReference type="SUPFAM" id="SSF46565">
    <property type="entry name" value="Chaperone J-domain"/>
    <property type="match status" value="1"/>
</dbReference>
<dbReference type="Gramene" id="evm.model.01.630">
    <property type="protein sequence ID" value="cds.evm.model.01.630"/>
    <property type="gene ID" value="evm.TU.01.630"/>
</dbReference>
<dbReference type="GO" id="GO:0044183">
    <property type="term" value="F:protein folding chaperone"/>
    <property type="evidence" value="ECO:0007669"/>
    <property type="project" value="TreeGrafter"/>
</dbReference>
<dbReference type="CDD" id="cd06257">
    <property type="entry name" value="DnaJ"/>
    <property type="match status" value="1"/>
</dbReference>
<dbReference type="PANTHER" id="PTHR43948:SF14">
    <property type="entry name" value="PROTEIN DNAJ, PUTATIVE-RELATED"/>
    <property type="match status" value="1"/>
</dbReference>
<dbReference type="Proteomes" id="UP000596661">
    <property type="component" value="Chromosome 1"/>
</dbReference>
<dbReference type="GO" id="GO:0005634">
    <property type="term" value="C:nucleus"/>
    <property type="evidence" value="ECO:0007669"/>
    <property type="project" value="TreeGrafter"/>
</dbReference>
<dbReference type="Gene3D" id="1.10.287.110">
    <property type="entry name" value="DnaJ domain"/>
    <property type="match status" value="1"/>
</dbReference>